<organism evidence="1 2">
    <name type="scientific">Pleurodeles waltl</name>
    <name type="common">Iberian ribbed newt</name>
    <dbReference type="NCBI Taxonomy" id="8319"/>
    <lineage>
        <taxon>Eukaryota</taxon>
        <taxon>Metazoa</taxon>
        <taxon>Chordata</taxon>
        <taxon>Craniata</taxon>
        <taxon>Vertebrata</taxon>
        <taxon>Euteleostomi</taxon>
        <taxon>Amphibia</taxon>
        <taxon>Batrachia</taxon>
        <taxon>Caudata</taxon>
        <taxon>Salamandroidea</taxon>
        <taxon>Salamandridae</taxon>
        <taxon>Pleurodelinae</taxon>
        <taxon>Pleurodeles</taxon>
    </lineage>
</organism>
<dbReference type="Proteomes" id="UP001066276">
    <property type="component" value="Chromosome 3_2"/>
</dbReference>
<reference evidence="1" key="1">
    <citation type="journal article" date="2022" name="bioRxiv">
        <title>Sequencing and chromosome-scale assembly of the giantPleurodeles waltlgenome.</title>
        <authorList>
            <person name="Brown T."/>
            <person name="Elewa A."/>
            <person name="Iarovenko S."/>
            <person name="Subramanian E."/>
            <person name="Araus A.J."/>
            <person name="Petzold A."/>
            <person name="Susuki M."/>
            <person name="Suzuki K.-i.T."/>
            <person name="Hayashi T."/>
            <person name="Toyoda A."/>
            <person name="Oliveira C."/>
            <person name="Osipova E."/>
            <person name="Leigh N.D."/>
            <person name="Simon A."/>
            <person name="Yun M.H."/>
        </authorList>
    </citation>
    <scope>NUCLEOTIDE SEQUENCE</scope>
    <source>
        <strain evidence="1">20211129_DDA</strain>
        <tissue evidence="1">Liver</tissue>
    </source>
</reference>
<keyword evidence="2" id="KW-1185">Reference proteome</keyword>
<accession>A0AAV7TR96</accession>
<protein>
    <submittedName>
        <fullName evidence="1">Uncharacterized protein</fullName>
    </submittedName>
</protein>
<evidence type="ECO:0000313" key="2">
    <source>
        <dbReference type="Proteomes" id="UP001066276"/>
    </source>
</evidence>
<comment type="caution">
    <text evidence="1">The sequence shown here is derived from an EMBL/GenBank/DDBJ whole genome shotgun (WGS) entry which is preliminary data.</text>
</comment>
<name>A0AAV7TR96_PLEWA</name>
<sequence length="105" mass="11164">MVVVYLLESAPEAVYPGRSPALLTPENAASLLGLPIWRTQLDGVGEREAEHRPVASDLGFTALPHSGLVVLMPVAGPSCGKLPCLPFERNPLSIRDIRETGSPHG</sequence>
<dbReference type="AlphaFoldDB" id="A0AAV7TR96"/>
<gene>
    <name evidence="1" type="ORF">NDU88_003485</name>
</gene>
<dbReference type="EMBL" id="JANPWB010000006">
    <property type="protein sequence ID" value="KAJ1178238.1"/>
    <property type="molecule type" value="Genomic_DNA"/>
</dbReference>
<evidence type="ECO:0000313" key="1">
    <source>
        <dbReference type="EMBL" id="KAJ1178238.1"/>
    </source>
</evidence>
<proteinExistence type="predicted"/>